<name>A0A2G9TNR7_TELCI</name>
<proteinExistence type="predicted"/>
<evidence type="ECO:0000313" key="1">
    <source>
        <dbReference type="EMBL" id="PIO59575.1"/>
    </source>
</evidence>
<accession>A0A2G9TNR7</accession>
<dbReference type="Proteomes" id="UP000230423">
    <property type="component" value="Unassembled WGS sequence"/>
</dbReference>
<reference evidence="1 2" key="1">
    <citation type="submission" date="2015-09" db="EMBL/GenBank/DDBJ databases">
        <title>Draft genome of the parasitic nematode Teladorsagia circumcincta isolate WARC Sus (inbred).</title>
        <authorList>
            <person name="Mitreva M."/>
        </authorList>
    </citation>
    <scope>NUCLEOTIDE SEQUENCE [LARGE SCALE GENOMIC DNA]</scope>
    <source>
        <strain evidence="1 2">S</strain>
    </source>
</reference>
<sequence>MFRLAVHLALSYSFEEIRSFLEAGAHDIIPLTSDSLAAVLSLQIDAYPVDLSSTNELVKDFVSRLQKHPHWGLVSETRRLDAFRALLWSISSRLMTNAHTIYFTDSLERRLE</sequence>
<protein>
    <submittedName>
        <fullName evidence="1">Uncharacterized protein</fullName>
    </submittedName>
</protein>
<organism evidence="1 2">
    <name type="scientific">Teladorsagia circumcincta</name>
    <name type="common">Brown stomach worm</name>
    <name type="synonym">Ostertagia circumcincta</name>
    <dbReference type="NCBI Taxonomy" id="45464"/>
    <lineage>
        <taxon>Eukaryota</taxon>
        <taxon>Metazoa</taxon>
        <taxon>Ecdysozoa</taxon>
        <taxon>Nematoda</taxon>
        <taxon>Chromadorea</taxon>
        <taxon>Rhabditida</taxon>
        <taxon>Rhabditina</taxon>
        <taxon>Rhabditomorpha</taxon>
        <taxon>Strongyloidea</taxon>
        <taxon>Trichostrongylidae</taxon>
        <taxon>Teladorsagia</taxon>
    </lineage>
</organism>
<dbReference type="EMBL" id="KZ357481">
    <property type="protein sequence ID" value="PIO59575.1"/>
    <property type="molecule type" value="Genomic_DNA"/>
</dbReference>
<dbReference type="AlphaFoldDB" id="A0A2G9TNR7"/>
<keyword evidence="2" id="KW-1185">Reference proteome</keyword>
<dbReference type="OrthoDB" id="1028014at2759"/>
<evidence type="ECO:0000313" key="2">
    <source>
        <dbReference type="Proteomes" id="UP000230423"/>
    </source>
</evidence>
<gene>
    <name evidence="1" type="ORF">TELCIR_18961</name>
</gene>